<protein>
    <submittedName>
        <fullName evidence="1">Uncharacterized protein</fullName>
    </submittedName>
</protein>
<dbReference type="EMBL" id="UINC01232121">
    <property type="protein sequence ID" value="SVE64953.1"/>
    <property type="molecule type" value="Genomic_DNA"/>
</dbReference>
<feature type="non-terminal residue" evidence="1">
    <location>
        <position position="48"/>
    </location>
</feature>
<evidence type="ECO:0000313" key="1">
    <source>
        <dbReference type="EMBL" id="SVE64953.1"/>
    </source>
</evidence>
<proteinExistence type="predicted"/>
<name>A0A383F8E6_9ZZZZ</name>
<reference evidence="1" key="1">
    <citation type="submission" date="2018-05" db="EMBL/GenBank/DDBJ databases">
        <authorList>
            <person name="Lanie J.A."/>
            <person name="Ng W.-L."/>
            <person name="Kazmierczak K.M."/>
            <person name="Andrzejewski T.M."/>
            <person name="Davidsen T.M."/>
            <person name="Wayne K.J."/>
            <person name="Tettelin H."/>
            <person name="Glass J.I."/>
            <person name="Rusch D."/>
            <person name="Podicherti R."/>
            <person name="Tsui H.-C.T."/>
            <person name="Winkler M.E."/>
        </authorList>
    </citation>
    <scope>NUCLEOTIDE SEQUENCE</scope>
</reference>
<gene>
    <name evidence="1" type="ORF">METZ01_LOCUS517807</name>
</gene>
<accession>A0A383F8E6</accession>
<organism evidence="1">
    <name type="scientific">marine metagenome</name>
    <dbReference type="NCBI Taxonomy" id="408172"/>
    <lineage>
        <taxon>unclassified sequences</taxon>
        <taxon>metagenomes</taxon>
        <taxon>ecological metagenomes</taxon>
    </lineage>
</organism>
<sequence length="48" mass="5351">MGEALIGDYSKMGMTQQNYRTAKKHLEKMGFITTRSTNKGTVAKLVNT</sequence>
<dbReference type="AlphaFoldDB" id="A0A383F8E6"/>